<comment type="caution">
    <text evidence="2">The sequence shown here is derived from an EMBL/GenBank/DDBJ whole genome shotgun (WGS) entry which is preliminary data.</text>
</comment>
<proteinExistence type="predicted"/>
<keyword evidence="3" id="KW-1185">Reference proteome</keyword>
<evidence type="ECO:0000313" key="2">
    <source>
        <dbReference type="EMBL" id="MFC7668436.1"/>
    </source>
</evidence>
<name>A0ABW2U7I8_9BACT</name>
<dbReference type="RefSeq" id="WP_380203745.1">
    <property type="nucleotide sequence ID" value="NZ_JBHTEK010000001.1"/>
</dbReference>
<evidence type="ECO:0000313" key="3">
    <source>
        <dbReference type="Proteomes" id="UP001596513"/>
    </source>
</evidence>
<gene>
    <name evidence="2" type="ORF">ACFQT0_14430</name>
</gene>
<feature type="compositionally biased region" description="Polar residues" evidence="1">
    <location>
        <begin position="91"/>
        <end position="108"/>
    </location>
</feature>
<reference evidence="3" key="1">
    <citation type="journal article" date="2019" name="Int. J. Syst. Evol. Microbiol.">
        <title>The Global Catalogue of Microorganisms (GCM) 10K type strain sequencing project: providing services to taxonomists for standard genome sequencing and annotation.</title>
        <authorList>
            <consortium name="The Broad Institute Genomics Platform"/>
            <consortium name="The Broad Institute Genome Sequencing Center for Infectious Disease"/>
            <person name="Wu L."/>
            <person name="Ma J."/>
        </authorList>
    </citation>
    <scope>NUCLEOTIDE SEQUENCE [LARGE SCALE GENOMIC DNA]</scope>
    <source>
        <strain evidence="3">JCM 19635</strain>
    </source>
</reference>
<evidence type="ECO:0000256" key="1">
    <source>
        <dbReference type="SAM" id="MobiDB-lite"/>
    </source>
</evidence>
<sequence>MEDYMVELAGVQVEEPIALQLMLFDILKHIDTHLDFDRFVGWAGLLLGDFSNLDQNLAPTRKVFEYLSQAKALERWDLDALPEKARPRPTPSASGTSSNGCTASCSGA</sequence>
<feature type="region of interest" description="Disordered" evidence="1">
    <location>
        <begin position="81"/>
        <end position="108"/>
    </location>
</feature>
<protein>
    <submittedName>
        <fullName evidence="2">Uncharacterized protein</fullName>
    </submittedName>
</protein>
<organism evidence="2 3">
    <name type="scientific">Hymenobacter humi</name>
    <dbReference type="NCBI Taxonomy" id="1411620"/>
    <lineage>
        <taxon>Bacteria</taxon>
        <taxon>Pseudomonadati</taxon>
        <taxon>Bacteroidota</taxon>
        <taxon>Cytophagia</taxon>
        <taxon>Cytophagales</taxon>
        <taxon>Hymenobacteraceae</taxon>
        <taxon>Hymenobacter</taxon>
    </lineage>
</organism>
<dbReference type="EMBL" id="JBHTEK010000001">
    <property type="protein sequence ID" value="MFC7668436.1"/>
    <property type="molecule type" value="Genomic_DNA"/>
</dbReference>
<dbReference type="Proteomes" id="UP001596513">
    <property type="component" value="Unassembled WGS sequence"/>
</dbReference>
<accession>A0ABW2U7I8</accession>